<dbReference type="PIRSF" id="PIRSF016184">
    <property type="entry name" value="PhzC_PhzF"/>
    <property type="match status" value="1"/>
</dbReference>
<dbReference type="EMBL" id="BAABBB010000018">
    <property type="protein sequence ID" value="GAA3541360.1"/>
    <property type="molecule type" value="Genomic_DNA"/>
</dbReference>
<evidence type="ECO:0000313" key="1">
    <source>
        <dbReference type="EMBL" id="GAA3541360.1"/>
    </source>
</evidence>
<keyword evidence="2" id="KW-1185">Reference proteome</keyword>
<name>A0ABP6VTW9_9ACTN</name>
<comment type="caution">
    <text evidence="1">The sequence shown here is derived from an EMBL/GenBank/DDBJ whole genome shotgun (WGS) entry which is preliminary data.</text>
</comment>
<dbReference type="NCBIfam" id="TIGR00654">
    <property type="entry name" value="PhzF_family"/>
    <property type="match status" value="1"/>
</dbReference>
<organism evidence="1 2">
    <name type="scientific">Nocardioides daeguensis</name>
    <dbReference type="NCBI Taxonomy" id="908359"/>
    <lineage>
        <taxon>Bacteria</taxon>
        <taxon>Bacillati</taxon>
        <taxon>Actinomycetota</taxon>
        <taxon>Actinomycetes</taxon>
        <taxon>Propionibacteriales</taxon>
        <taxon>Nocardioidaceae</taxon>
        <taxon>Nocardioides</taxon>
    </lineage>
</organism>
<evidence type="ECO:0000313" key="2">
    <source>
        <dbReference type="Proteomes" id="UP001500301"/>
    </source>
</evidence>
<gene>
    <name evidence="1" type="ORF">GCM10022263_30740</name>
</gene>
<dbReference type="RefSeq" id="WP_218233726.1">
    <property type="nucleotide sequence ID" value="NZ_BAABBB010000018.1"/>
</dbReference>
<dbReference type="Proteomes" id="UP001500301">
    <property type="component" value="Unassembled WGS sequence"/>
</dbReference>
<dbReference type="Pfam" id="PF02567">
    <property type="entry name" value="PhzC-PhzF"/>
    <property type="match status" value="1"/>
</dbReference>
<reference evidence="2" key="1">
    <citation type="journal article" date="2019" name="Int. J. Syst. Evol. Microbiol.">
        <title>The Global Catalogue of Microorganisms (GCM) 10K type strain sequencing project: providing services to taxonomists for standard genome sequencing and annotation.</title>
        <authorList>
            <consortium name="The Broad Institute Genomics Platform"/>
            <consortium name="The Broad Institute Genome Sequencing Center for Infectious Disease"/>
            <person name="Wu L."/>
            <person name="Ma J."/>
        </authorList>
    </citation>
    <scope>NUCLEOTIDE SEQUENCE [LARGE SCALE GENOMIC DNA]</scope>
    <source>
        <strain evidence="2">JCM 17460</strain>
    </source>
</reference>
<sequence length="280" mass="29407">MSGRTVRDFRQVDVFTDRPLLGNPLAVVHDADAMSAEEMQRFARWTNLSETTFLLAPTDPAADYRVRIFTTETELPFAGHPTLGSAHAWLEAGGVPAGEGVVQECGVGLVELRRDGGRLAFAAPDLIRSGPVDVDLSEQIVAALGVDWGDVVDLAWADNGPGWVGVRLASAAQVLALRPDVDRLPVDVGVVGPYPEGSECAVEVRAFVPHAAGIAEDPVTGSLNASLGQWLAGDVLPPSYVASQGSVIGRRGRVHVDTGADGTIWVGGDTLTTIRGTVAL</sequence>
<protein>
    <submittedName>
        <fullName evidence="1">PhzF family phenazine biosynthesis protein</fullName>
    </submittedName>
</protein>
<dbReference type="PANTHER" id="PTHR13774:SF32">
    <property type="entry name" value="ANTISENSE-ENHANCING SEQUENCE 1"/>
    <property type="match status" value="1"/>
</dbReference>
<proteinExistence type="predicted"/>
<accession>A0ABP6VTW9</accession>
<dbReference type="InterPro" id="IPR003719">
    <property type="entry name" value="Phenazine_PhzF-like"/>
</dbReference>
<dbReference type="PANTHER" id="PTHR13774">
    <property type="entry name" value="PHENAZINE BIOSYNTHESIS PROTEIN"/>
    <property type="match status" value="1"/>
</dbReference>